<evidence type="ECO:0000259" key="8">
    <source>
        <dbReference type="Pfam" id="PF01694"/>
    </source>
</evidence>
<dbReference type="InterPro" id="IPR035952">
    <property type="entry name" value="Rhomboid-like_sf"/>
</dbReference>
<dbReference type="InterPro" id="IPR022764">
    <property type="entry name" value="Peptidase_S54_rhomboid_dom"/>
</dbReference>
<feature type="transmembrane region" description="Helical" evidence="7">
    <location>
        <begin position="72"/>
        <end position="101"/>
    </location>
</feature>
<sequence length="305" mass="34797">MSEYKQRRIPLLGQDSNALTWLIIINASVFIILNFLKIVYSLSDIPDELFQRQILNWYTLPASLEKLSVRPWVIFSSFFTHFSVFSLIGSLLWLWSFGYILQDLTGNQKLIPIYIYGGVVGAFFFVFTNNIFPALAKNIDDMPDMMGASACIMAVAVATTTLSPDYRIFPLINGGIPLWVLTIVFVAVDFASIGNGKAGIGMAHLAAGGMGFFYVKQLQKGNDLGAWMISFWQWLDDLFNPEKKHTVKKEKDRLFYKTNSKPFVKTPNLTQQKLDEILDKINREGYHFLTNEEKEFLKRASKEEL</sequence>
<comment type="similarity">
    <text evidence="2">Belongs to the peptidase S54 family.</text>
</comment>
<keyword evidence="11" id="KW-1185">Reference proteome</keyword>
<feature type="transmembrane region" description="Helical" evidence="7">
    <location>
        <begin position="21"/>
        <end position="40"/>
    </location>
</feature>
<keyword evidence="6 7" id="KW-0472">Membrane</keyword>
<feature type="domain" description="DUF6576" evidence="9">
    <location>
        <begin position="270"/>
        <end position="302"/>
    </location>
</feature>
<comment type="subcellular location">
    <subcellularLocation>
        <location evidence="1">Membrane</location>
        <topology evidence="1">Multi-pass membrane protein</topology>
    </subcellularLocation>
</comment>
<evidence type="ECO:0000313" key="11">
    <source>
        <dbReference type="Proteomes" id="UP001595906"/>
    </source>
</evidence>
<dbReference type="Pfam" id="PF01694">
    <property type="entry name" value="Rhomboid"/>
    <property type="match status" value="1"/>
</dbReference>
<keyword evidence="5 7" id="KW-1133">Transmembrane helix</keyword>
<evidence type="ECO:0000256" key="1">
    <source>
        <dbReference type="ARBA" id="ARBA00004141"/>
    </source>
</evidence>
<feature type="transmembrane region" description="Helical" evidence="7">
    <location>
        <begin position="145"/>
        <end position="164"/>
    </location>
</feature>
<feature type="transmembrane region" description="Helical" evidence="7">
    <location>
        <begin position="198"/>
        <end position="215"/>
    </location>
</feature>
<accession>A0ABV8PVH3</accession>
<dbReference type="GO" id="GO:0008233">
    <property type="term" value="F:peptidase activity"/>
    <property type="evidence" value="ECO:0007669"/>
    <property type="project" value="UniProtKB-KW"/>
</dbReference>
<gene>
    <name evidence="10" type="ORF">ACFOW1_09050</name>
</gene>
<feature type="transmembrane region" description="Helical" evidence="7">
    <location>
        <begin position="113"/>
        <end position="133"/>
    </location>
</feature>
<evidence type="ECO:0000256" key="6">
    <source>
        <dbReference type="ARBA" id="ARBA00023136"/>
    </source>
</evidence>
<evidence type="ECO:0000313" key="10">
    <source>
        <dbReference type="EMBL" id="MFC4232037.1"/>
    </source>
</evidence>
<dbReference type="Gene3D" id="1.20.1540.10">
    <property type="entry name" value="Rhomboid-like"/>
    <property type="match status" value="1"/>
</dbReference>
<keyword evidence="3 7" id="KW-0812">Transmembrane</keyword>
<feature type="domain" description="Peptidase S54 rhomboid" evidence="8">
    <location>
        <begin position="71"/>
        <end position="215"/>
    </location>
</feature>
<keyword evidence="4 10" id="KW-0378">Hydrolase</keyword>
<dbReference type="PANTHER" id="PTHR43731">
    <property type="entry name" value="RHOMBOID PROTEASE"/>
    <property type="match status" value="1"/>
</dbReference>
<comment type="caution">
    <text evidence="10">The sequence shown here is derived from an EMBL/GenBank/DDBJ whole genome shotgun (WGS) entry which is preliminary data.</text>
</comment>
<evidence type="ECO:0000256" key="2">
    <source>
        <dbReference type="ARBA" id="ARBA00009045"/>
    </source>
</evidence>
<organism evidence="10 11">
    <name type="scientific">Parasediminibacterium paludis</name>
    <dbReference type="NCBI Taxonomy" id="908966"/>
    <lineage>
        <taxon>Bacteria</taxon>
        <taxon>Pseudomonadati</taxon>
        <taxon>Bacteroidota</taxon>
        <taxon>Chitinophagia</taxon>
        <taxon>Chitinophagales</taxon>
        <taxon>Chitinophagaceae</taxon>
        <taxon>Parasediminibacterium</taxon>
    </lineage>
</organism>
<evidence type="ECO:0000259" key="9">
    <source>
        <dbReference type="Pfam" id="PF20216"/>
    </source>
</evidence>
<dbReference type="EC" id="3.4.21.105" evidence="10"/>
<dbReference type="InterPro" id="IPR050925">
    <property type="entry name" value="Rhomboid_protease_S54"/>
</dbReference>
<evidence type="ECO:0000256" key="4">
    <source>
        <dbReference type="ARBA" id="ARBA00022801"/>
    </source>
</evidence>
<name>A0ABV8PVH3_9BACT</name>
<evidence type="ECO:0000256" key="5">
    <source>
        <dbReference type="ARBA" id="ARBA00022989"/>
    </source>
</evidence>
<evidence type="ECO:0000256" key="3">
    <source>
        <dbReference type="ARBA" id="ARBA00022692"/>
    </source>
</evidence>
<dbReference type="Proteomes" id="UP001595906">
    <property type="component" value="Unassembled WGS sequence"/>
</dbReference>
<dbReference type="InterPro" id="IPR046483">
    <property type="entry name" value="DUF6576"/>
</dbReference>
<dbReference type="SUPFAM" id="SSF144091">
    <property type="entry name" value="Rhomboid-like"/>
    <property type="match status" value="1"/>
</dbReference>
<dbReference type="GO" id="GO:0006508">
    <property type="term" value="P:proteolysis"/>
    <property type="evidence" value="ECO:0007669"/>
    <property type="project" value="UniProtKB-KW"/>
</dbReference>
<evidence type="ECO:0000256" key="7">
    <source>
        <dbReference type="SAM" id="Phobius"/>
    </source>
</evidence>
<dbReference type="RefSeq" id="WP_379013729.1">
    <property type="nucleotide sequence ID" value="NZ_JBHSDC010000016.1"/>
</dbReference>
<dbReference type="Pfam" id="PF20216">
    <property type="entry name" value="DUF6576"/>
    <property type="match status" value="1"/>
</dbReference>
<reference evidence="11" key="1">
    <citation type="journal article" date="2019" name="Int. J. Syst. Evol. Microbiol.">
        <title>The Global Catalogue of Microorganisms (GCM) 10K type strain sequencing project: providing services to taxonomists for standard genome sequencing and annotation.</title>
        <authorList>
            <consortium name="The Broad Institute Genomics Platform"/>
            <consortium name="The Broad Institute Genome Sequencing Center for Infectious Disease"/>
            <person name="Wu L."/>
            <person name="Ma J."/>
        </authorList>
    </citation>
    <scope>NUCLEOTIDE SEQUENCE [LARGE SCALE GENOMIC DNA]</scope>
    <source>
        <strain evidence="11">CECT 8010</strain>
    </source>
</reference>
<keyword evidence="10" id="KW-0645">Protease</keyword>
<dbReference type="PANTHER" id="PTHR43731:SF14">
    <property type="entry name" value="PRESENILIN-ASSOCIATED RHOMBOID-LIKE PROTEIN, MITOCHONDRIAL"/>
    <property type="match status" value="1"/>
</dbReference>
<protein>
    <submittedName>
        <fullName evidence="10">Rhomboid family intramembrane serine protease</fullName>
        <ecNumber evidence="10">3.4.21.105</ecNumber>
    </submittedName>
</protein>
<proteinExistence type="inferred from homology"/>
<dbReference type="EMBL" id="JBHSDC010000016">
    <property type="protein sequence ID" value="MFC4232037.1"/>
    <property type="molecule type" value="Genomic_DNA"/>
</dbReference>
<feature type="transmembrane region" description="Helical" evidence="7">
    <location>
        <begin position="171"/>
        <end position="192"/>
    </location>
</feature>